<dbReference type="Gene3D" id="3.40.1350.10">
    <property type="match status" value="1"/>
</dbReference>
<dbReference type="GO" id="GO:0004519">
    <property type="term" value="F:endonuclease activity"/>
    <property type="evidence" value="ECO:0007669"/>
    <property type="project" value="UniProtKB-KW"/>
</dbReference>
<evidence type="ECO:0000313" key="2">
    <source>
        <dbReference type="EMBL" id="MDW8549440.1"/>
    </source>
</evidence>
<dbReference type="Pfam" id="PF11645">
    <property type="entry name" value="PDDEXK_5"/>
    <property type="match status" value="1"/>
</dbReference>
<dbReference type="Proteomes" id="UP001204439">
    <property type="component" value="Unassembled WGS sequence"/>
</dbReference>
<dbReference type="InterPro" id="IPR011856">
    <property type="entry name" value="tRNA_endonuc-like_dom_sf"/>
</dbReference>
<gene>
    <name evidence="2" type="ORF">NG800_010995</name>
</gene>
<dbReference type="EMBL" id="JAMXLT020000018">
    <property type="protein sequence ID" value="MDW8549440.1"/>
    <property type="molecule type" value="Genomic_DNA"/>
</dbReference>
<feature type="domain" description="PD(D/E)XK endonuclease" evidence="1">
    <location>
        <begin position="10"/>
        <end position="67"/>
    </location>
</feature>
<dbReference type="InterPro" id="IPR021671">
    <property type="entry name" value="PD(D/E)XK_Endonuc"/>
</dbReference>
<accession>A0ABU4JIC7</accession>
<reference evidence="2 3" key="1">
    <citation type="submission" date="2023-11" db="EMBL/GenBank/DDBJ databases">
        <title>First isolation, identification, and characterization of non-pathogenic Epilithonimonas ginsengisoli isolated from diseased farmed rainbow trout (Oncorhynchus mykiss) in Chile.</title>
        <authorList>
            <person name="Miranda C.D."/>
            <person name="Irgang R."/>
            <person name="Concha C."/>
            <person name="Rojas R."/>
            <person name="Avendano R."/>
        </authorList>
    </citation>
    <scope>NUCLEOTIDE SEQUENCE [LARGE SCALE GENOMIC DNA]</scope>
    <source>
        <strain evidence="2 3">FP99</strain>
    </source>
</reference>
<keyword evidence="3" id="KW-1185">Reference proteome</keyword>
<organism evidence="2 3">
    <name type="scientific">Epilithonimonas ginsengisoli</name>
    <dbReference type="NCBI Taxonomy" id="1245592"/>
    <lineage>
        <taxon>Bacteria</taxon>
        <taxon>Pseudomonadati</taxon>
        <taxon>Bacteroidota</taxon>
        <taxon>Flavobacteriia</taxon>
        <taxon>Flavobacteriales</taxon>
        <taxon>Weeksellaceae</taxon>
        <taxon>Chryseobacterium group</taxon>
        <taxon>Epilithonimonas</taxon>
    </lineage>
</organism>
<sequence length="138" mass="15786">MSIGSEIFDKQKVGLSGEFFVAAELLKRNFQVSLTFGNAKSVDLIAFKDELKPLKIQVKTLRSHNSYTVDKSKLKGHYFIFVVLNKIGEQPTFYIIDCESILLNLEKFYGSSIGSKRETINYGSLKLFKDNWHILDKI</sequence>
<comment type="caution">
    <text evidence="2">The sequence shown here is derived from an EMBL/GenBank/DDBJ whole genome shotgun (WGS) entry which is preliminary data.</text>
</comment>
<keyword evidence="2" id="KW-0540">Nuclease</keyword>
<keyword evidence="2" id="KW-0378">Hydrolase</keyword>
<protein>
    <submittedName>
        <fullName evidence="2">Group I intron-associated PD-(D/E)XK endonuclease</fullName>
    </submittedName>
</protein>
<evidence type="ECO:0000313" key="3">
    <source>
        <dbReference type="Proteomes" id="UP001204439"/>
    </source>
</evidence>
<name>A0ABU4JIC7_9FLAO</name>
<keyword evidence="2" id="KW-0255">Endonuclease</keyword>
<proteinExistence type="predicted"/>
<evidence type="ECO:0000259" key="1">
    <source>
        <dbReference type="Pfam" id="PF11645"/>
    </source>
</evidence>
<dbReference type="RefSeq" id="WP_131797808.1">
    <property type="nucleotide sequence ID" value="NZ_JAMXLT020000018.1"/>
</dbReference>